<feature type="transmembrane region" description="Helical" evidence="1">
    <location>
        <begin position="12"/>
        <end position="36"/>
    </location>
</feature>
<keyword evidence="3" id="KW-1185">Reference proteome</keyword>
<evidence type="ECO:0000313" key="2">
    <source>
        <dbReference type="EMBL" id="QWQ32142.1"/>
    </source>
</evidence>
<keyword evidence="1" id="KW-0472">Membrane</keyword>
<proteinExistence type="predicted"/>
<evidence type="ECO:0000256" key="1">
    <source>
        <dbReference type="SAM" id="Phobius"/>
    </source>
</evidence>
<keyword evidence="1" id="KW-1133">Transmembrane helix</keyword>
<dbReference type="Proteomes" id="UP000679129">
    <property type="component" value="Chromosome"/>
</dbReference>
<reference evidence="2" key="1">
    <citation type="submission" date="2021-06" db="EMBL/GenBank/DDBJ databases">
        <title>An adapted protocol for Saccharibacteria cultivation: two new species join this phylum of Candidate Phyla Radiations.</title>
        <authorList>
            <person name="Ibrahim A."/>
            <person name="Maatouk M."/>
            <person name="Zgheib R."/>
            <person name="Haddad G."/>
            <person name="Bou Khalil J."/>
            <person name="Raoult D."/>
            <person name="Bittar F."/>
        </authorList>
    </citation>
    <scope>NUCLEOTIDE SEQUENCE</scope>
    <source>
        <strain evidence="2">IHU1</strain>
    </source>
</reference>
<keyword evidence="1" id="KW-0812">Transmembrane</keyword>
<sequence length="197" mass="21748">MKKVLNASIARIILSLLLLIILSAMVGLVIFAYSFLSKTSEEVGKMQTEAIAVDAKIQSLLASKSQLDRNSDTVKKAKNIVSESKLYQYQNQIIQDLNTYADRAGIPIKSFSFQNEPTTSAKTTTPSKQTSTSPAGVKSTFVSIQLGDHIDYTKFLHFLSLIEKNVTRMQLSGVSISRGANNHEISIQSLEVKVYTR</sequence>
<dbReference type="AlphaFoldDB" id="A0A8F1MC41"/>
<protein>
    <submittedName>
        <fullName evidence="2">Uncharacterized protein</fullName>
    </submittedName>
</protein>
<gene>
    <name evidence="2" type="ORF">KOY48_04715</name>
</gene>
<organism evidence="2 3">
    <name type="scientific">Candidatus Minimicrobia naudis</name>
    <dbReference type="NCBI Taxonomy" id="2841263"/>
    <lineage>
        <taxon>Bacteria</taxon>
        <taxon>Candidatus Saccharimonadota</taxon>
        <taxon>Candidatus Saccharimonadota incertae sedis</taxon>
        <taxon>Candidatus Minimicrobia</taxon>
    </lineage>
</organism>
<dbReference type="KEGG" id="mnd:KOY48_04715"/>
<dbReference type="EMBL" id="CP076460">
    <property type="protein sequence ID" value="QWQ32142.1"/>
    <property type="molecule type" value="Genomic_DNA"/>
</dbReference>
<evidence type="ECO:0000313" key="3">
    <source>
        <dbReference type="Proteomes" id="UP000679129"/>
    </source>
</evidence>
<accession>A0A8F1MC41</accession>
<name>A0A8F1MC41_9BACT</name>